<dbReference type="RefSeq" id="WP_016277312.1">
    <property type="nucleotide sequence ID" value="NZ_JABVZU010000002.1"/>
</dbReference>
<accession>R9ID18</accession>
<dbReference type="HOGENOM" id="CLU_553959_0_0_10"/>
<name>R9ID18_9BACT</name>
<dbReference type="EMBL" id="ASSP01000018">
    <property type="protein sequence ID" value="EOS11270.1"/>
    <property type="molecule type" value="Genomic_DNA"/>
</dbReference>
<keyword evidence="2" id="KW-1185">Reference proteome</keyword>
<sequence length="492" mass="57550">MEHEFIQTSNEYLQYLSDLGRFAVQNLEISARQEELIKDKLGKVILYIVTKRDSDSSLKTNKDVAKAEHDFLEIPLQIRNEYCNRVYYVLKEKTDQSVPVTDGLTTAMQYIFRKTQNTLWDSYISSVCIFIVENNLLPMASINSLNKIPFIPDMRITAEQLYEALKKMRYESKALGFIKSIPCPNAILDLLIENFKMNKKKKFIKAIHDNNCDLSSIQKICYINLKLEHLRFLYQQKIELSSEILLMEDPPQEEKGPCIILDEIQKYENKVLDPLFHALFGIDLKSIDTEKKEYKAYNMYSILRNHLSNEELEVTGIEKFCSKYLQRGATVTISPQKSNDENVPFQLPEKYFEQTTVPDQNAYFCKLKDCVKTGGGTKFMEFINWLAKEDKYIEDTPETKATLAFRLTGICPPQNPVEKIEWKAKATYLFYIIKNFYQKEDSKREKLEKFFSCKDDQFKNVASFSSYAKRGEKTTKNPFLLKIRELYPNIEK</sequence>
<dbReference type="AlphaFoldDB" id="R9ID18"/>
<proteinExistence type="predicted"/>
<evidence type="ECO:0000313" key="1">
    <source>
        <dbReference type="EMBL" id="EOS11270.1"/>
    </source>
</evidence>
<gene>
    <name evidence="1" type="ORF">C802_02982</name>
</gene>
<organism evidence="1 2">
    <name type="scientific">Phocaeicola sartorii</name>
    <dbReference type="NCBI Taxonomy" id="671267"/>
    <lineage>
        <taxon>Bacteria</taxon>
        <taxon>Pseudomonadati</taxon>
        <taxon>Bacteroidota</taxon>
        <taxon>Bacteroidia</taxon>
        <taxon>Bacteroidales</taxon>
        <taxon>Bacteroidaceae</taxon>
        <taxon>Phocaeicola</taxon>
    </lineage>
</organism>
<dbReference type="STRING" id="1235788.C802_02982"/>
<dbReference type="GeneID" id="82152092"/>
<comment type="caution">
    <text evidence="1">The sequence shown here is derived from an EMBL/GenBank/DDBJ whole genome shotgun (WGS) entry which is preliminary data.</text>
</comment>
<protein>
    <submittedName>
        <fullName evidence="1">Uncharacterized protein</fullName>
    </submittedName>
</protein>
<evidence type="ECO:0000313" key="2">
    <source>
        <dbReference type="Proteomes" id="UP000014200"/>
    </source>
</evidence>
<dbReference type="Proteomes" id="UP000014200">
    <property type="component" value="Unassembled WGS sequence"/>
</dbReference>
<dbReference type="PATRIC" id="fig|1235788.3.peg.3055"/>
<reference evidence="1 2" key="1">
    <citation type="submission" date="2013-04" db="EMBL/GenBank/DDBJ databases">
        <title>The Genome Sequence of Bacteroides massiliensis dnLKV3.</title>
        <authorList>
            <consortium name="The Broad Institute Genomics Platform"/>
            <consortium name="The Broad Institute Genome Sequencing Center for Infectious Disease"/>
            <person name="Earl A."/>
            <person name="Xavier R."/>
            <person name="Kuhn K."/>
            <person name="Stappenbeck T."/>
            <person name="Walker B."/>
            <person name="Young S."/>
            <person name="Zeng Q."/>
            <person name="Gargeya S."/>
            <person name="Fitzgerald M."/>
            <person name="Haas B."/>
            <person name="Abouelleil A."/>
            <person name="Allen A.W."/>
            <person name="Alvarado L."/>
            <person name="Arachchi H.M."/>
            <person name="Berlin A.M."/>
            <person name="Chapman S.B."/>
            <person name="Gainer-Dewar J."/>
            <person name="Goldberg J."/>
            <person name="Griggs A."/>
            <person name="Gujja S."/>
            <person name="Hansen M."/>
            <person name="Howarth C."/>
            <person name="Imamovic A."/>
            <person name="Ireland A."/>
            <person name="Larimer J."/>
            <person name="McCowan C."/>
            <person name="Murphy C."/>
            <person name="Pearson M."/>
            <person name="Poon T.W."/>
            <person name="Priest M."/>
            <person name="Roberts A."/>
            <person name="Saif S."/>
            <person name="Shea T."/>
            <person name="Sisk P."/>
            <person name="Sykes S."/>
            <person name="Wortman J."/>
            <person name="Nusbaum C."/>
            <person name="Birren B."/>
        </authorList>
    </citation>
    <scope>NUCLEOTIDE SEQUENCE [LARGE SCALE GENOMIC DNA]</scope>
    <source>
        <strain evidence="2">dnLKV3</strain>
    </source>
</reference>